<protein>
    <submittedName>
        <fullName evidence="1">Uncharacterized protein</fullName>
    </submittedName>
</protein>
<sequence length="54" mass="6310">MNLTRELIFGWRETNSCVHNLARLSLRIDRGEQVFDQTASVVFEASRNDRDDLN</sequence>
<proteinExistence type="predicted"/>
<dbReference type="Proteomes" id="UP001062846">
    <property type="component" value="Chromosome 1"/>
</dbReference>
<reference evidence="1" key="1">
    <citation type="submission" date="2022-02" db="EMBL/GenBank/DDBJ databases">
        <title>Plant Genome Project.</title>
        <authorList>
            <person name="Zhang R.-G."/>
        </authorList>
    </citation>
    <scope>NUCLEOTIDE SEQUENCE</scope>
    <source>
        <strain evidence="1">AT1</strain>
    </source>
</reference>
<comment type="caution">
    <text evidence="1">The sequence shown here is derived from an EMBL/GenBank/DDBJ whole genome shotgun (WGS) entry which is preliminary data.</text>
</comment>
<gene>
    <name evidence="1" type="ORF">RHMOL_Rhmol01G0336700</name>
</gene>
<evidence type="ECO:0000313" key="1">
    <source>
        <dbReference type="EMBL" id="KAI8574208.1"/>
    </source>
</evidence>
<organism evidence="1 2">
    <name type="scientific">Rhododendron molle</name>
    <name type="common">Chinese azalea</name>
    <name type="synonym">Azalea mollis</name>
    <dbReference type="NCBI Taxonomy" id="49168"/>
    <lineage>
        <taxon>Eukaryota</taxon>
        <taxon>Viridiplantae</taxon>
        <taxon>Streptophyta</taxon>
        <taxon>Embryophyta</taxon>
        <taxon>Tracheophyta</taxon>
        <taxon>Spermatophyta</taxon>
        <taxon>Magnoliopsida</taxon>
        <taxon>eudicotyledons</taxon>
        <taxon>Gunneridae</taxon>
        <taxon>Pentapetalae</taxon>
        <taxon>asterids</taxon>
        <taxon>Ericales</taxon>
        <taxon>Ericaceae</taxon>
        <taxon>Ericoideae</taxon>
        <taxon>Rhodoreae</taxon>
        <taxon>Rhododendron</taxon>
    </lineage>
</organism>
<keyword evidence="2" id="KW-1185">Reference proteome</keyword>
<accession>A0ACC0QBV0</accession>
<dbReference type="EMBL" id="CM046388">
    <property type="protein sequence ID" value="KAI8574208.1"/>
    <property type="molecule type" value="Genomic_DNA"/>
</dbReference>
<evidence type="ECO:0000313" key="2">
    <source>
        <dbReference type="Proteomes" id="UP001062846"/>
    </source>
</evidence>
<name>A0ACC0QBV0_RHOML</name>